<feature type="domain" description="F-box" evidence="1">
    <location>
        <begin position="1"/>
        <end position="46"/>
    </location>
</feature>
<dbReference type="PANTHER" id="PTHR32278:SF111">
    <property type="entry name" value="F-BOX PROTEIN PP2-B12-RELATED"/>
    <property type="match status" value="1"/>
</dbReference>
<dbReference type="STRING" id="3750.A0A498IG31"/>
<dbReference type="Pfam" id="PF00646">
    <property type="entry name" value="F-box"/>
    <property type="match status" value="2"/>
</dbReference>
<dbReference type="PANTHER" id="PTHR32278">
    <property type="entry name" value="F-BOX DOMAIN-CONTAINING PROTEIN"/>
    <property type="match status" value="1"/>
</dbReference>
<gene>
    <name evidence="2" type="ORF">DVH24_036879</name>
</gene>
<dbReference type="InterPro" id="IPR001810">
    <property type="entry name" value="F-box_dom"/>
</dbReference>
<sequence length="598" mass="67226">MDLQALPEGCIATVISLTTPRDAATMSSVSRSFRSAAESDAVWGRFLPPDLHTILSSSSPSMSVHPPHVAPSSASKTKKELYLALCDNPVLVEQGTLGFSLDKWSGKKCYMIAARALSIVWADTPQYWKWISIPDSRFEEVAELVDVCWLEIHGKIETRMLSPSTLYKAYLVFKTTAEASGLELRDAEVTVGLIGEITEAQDQTREINEVQYPKERNDGWLEIEMGEFFCEEGEGGELKMSCLETNGHWKSGLIVQGIEVRPERIYNKRSSFLINMSKQITRTRRKHMDLQALPEGCIATVISLITPRDAGTVASVSRSFRSAADSDAVWGRFLPPDIHTILSSSSPSMSVQPPHVAPSSASKTKKELYLALCDNPVLIEQGKLSFSLDKWSGKKCYMIAARALSIVWANTPQYWKWISIPDSRFEEVAELVDVCWLEIHGRIETRMLSPSTLYKAYLVFKTTAQAYGFEHRAAEVTVGLIGEQRTNQNVFLGARRVQTRGQGYHMARPRGIRRTHILDQPREINEAQYPKERHDGWLEIEMGEFFCEGGEGGELEMSCLETKGRHWKSGLIVQGIEIRPKRMRTSRKRIMSEAEESP</sequence>
<proteinExistence type="predicted"/>
<evidence type="ECO:0000259" key="1">
    <source>
        <dbReference type="PROSITE" id="PS50181"/>
    </source>
</evidence>
<feature type="domain" description="F-box" evidence="1">
    <location>
        <begin position="287"/>
        <end position="333"/>
    </location>
</feature>
<keyword evidence="3" id="KW-1185">Reference proteome</keyword>
<evidence type="ECO:0000313" key="2">
    <source>
        <dbReference type="EMBL" id="RXH82538.1"/>
    </source>
</evidence>
<protein>
    <recommendedName>
        <fullName evidence="1">F-box domain-containing protein</fullName>
    </recommendedName>
</protein>
<dbReference type="Pfam" id="PF14299">
    <property type="entry name" value="PP2"/>
    <property type="match status" value="2"/>
</dbReference>
<evidence type="ECO:0000313" key="3">
    <source>
        <dbReference type="Proteomes" id="UP000290289"/>
    </source>
</evidence>
<dbReference type="InterPro" id="IPR025886">
    <property type="entry name" value="PP2-like"/>
</dbReference>
<dbReference type="CDD" id="cd22162">
    <property type="entry name" value="F-box_AtSKIP3-like"/>
    <property type="match status" value="2"/>
</dbReference>
<accession>A0A498IG31</accession>
<name>A0A498IG31_MALDO</name>
<organism evidence="2 3">
    <name type="scientific">Malus domestica</name>
    <name type="common">Apple</name>
    <name type="synonym">Pyrus malus</name>
    <dbReference type="NCBI Taxonomy" id="3750"/>
    <lineage>
        <taxon>Eukaryota</taxon>
        <taxon>Viridiplantae</taxon>
        <taxon>Streptophyta</taxon>
        <taxon>Embryophyta</taxon>
        <taxon>Tracheophyta</taxon>
        <taxon>Spermatophyta</taxon>
        <taxon>Magnoliopsida</taxon>
        <taxon>eudicotyledons</taxon>
        <taxon>Gunneridae</taxon>
        <taxon>Pentapetalae</taxon>
        <taxon>rosids</taxon>
        <taxon>fabids</taxon>
        <taxon>Rosales</taxon>
        <taxon>Rosaceae</taxon>
        <taxon>Amygdaloideae</taxon>
        <taxon>Maleae</taxon>
        <taxon>Malus</taxon>
    </lineage>
</organism>
<dbReference type="AlphaFoldDB" id="A0A498IG31"/>
<dbReference type="EMBL" id="RDQH01000338">
    <property type="protein sequence ID" value="RXH82538.1"/>
    <property type="molecule type" value="Genomic_DNA"/>
</dbReference>
<dbReference type="SMART" id="SM00256">
    <property type="entry name" value="FBOX"/>
    <property type="match status" value="2"/>
</dbReference>
<dbReference type="PROSITE" id="PS50181">
    <property type="entry name" value="FBOX"/>
    <property type="match status" value="2"/>
</dbReference>
<dbReference type="InterPro" id="IPR036047">
    <property type="entry name" value="F-box-like_dom_sf"/>
</dbReference>
<dbReference type="SUPFAM" id="SSF81383">
    <property type="entry name" value="F-box domain"/>
    <property type="match status" value="2"/>
</dbReference>
<comment type="caution">
    <text evidence="2">The sequence shown here is derived from an EMBL/GenBank/DDBJ whole genome shotgun (WGS) entry which is preliminary data.</text>
</comment>
<dbReference type="Proteomes" id="UP000290289">
    <property type="component" value="Chromosome 12"/>
</dbReference>
<reference evidence="2 3" key="1">
    <citation type="submission" date="2018-10" db="EMBL/GenBank/DDBJ databases">
        <title>A high-quality apple genome assembly.</title>
        <authorList>
            <person name="Hu J."/>
        </authorList>
    </citation>
    <scope>NUCLEOTIDE SEQUENCE [LARGE SCALE GENOMIC DNA]</scope>
    <source>
        <strain evidence="3">cv. HFTH1</strain>
        <tissue evidence="2">Young leaf</tissue>
    </source>
</reference>